<organism evidence="1 2">
    <name type="scientific">Ekhidna lutea</name>
    <dbReference type="NCBI Taxonomy" id="447679"/>
    <lineage>
        <taxon>Bacteria</taxon>
        <taxon>Pseudomonadati</taxon>
        <taxon>Bacteroidota</taxon>
        <taxon>Cytophagia</taxon>
        <taxon>Cytophagales</taxon>
        <taxon>Reichenbachiellaceae</taxon>
        <taxon>Ekhidna</taxon>
    </lineage>
</organism>
<evidence type="ECO:0000313" key="1">
    <source>
        <dbReference type="EMBL" id="SNS50130.1"/>
    </source>
</evidence>
<evidence type="ECO:0000313" key="2">
    <source>
        <dbReference type="Proteomes" id="UP000198393"/>
    </source>
</evidence>
<gene>
    <name evidence="1" type="ORF">SAMN05421640_0414</name>
</gene>
<protein>
    <submittedName>
        <fullName evidence="1">Uncharacterized protein</fullName>
    </submittedName>
</protein>
<proteinExistence type="predicted"/>
<accession>A0A239EZG0</accession>
<keyword evidence="2" id="KW-1185">Reference proteome</keyword>
<dbReference type="Proteomes" id="UP000198393">
    <property type="component" value="Unassembled WGS sequence"/>
</dbReference>
<reference evidence="1 2" key="1">
    <citation type="submission" date="2017-06" db="EMBL/GenBank/DDBJ databases">
        <authorList>
            <person name="Kim H.J."/>
            <person name="Triplett B.A."/>
        </authorList>
    </citation>
    <scope>NUCLEOTIDE SEQUENCE [LARGE SCALE GENOMIC DNA]</scope>
    <source>
        <strain evidence="1 2">DSM 19307</strain>
    </source>
</reference>
<sequence>MYFGGYYKITCHLKRLIILIFVPLLLGCSKQSEDHPVFKYYPPDDVFEEGYASKFYTHYLPKNTDGTKRTRINYSVYEKTGIDKYTARFYNAGFELTGQRYYSIVGTSMRLDSGMRIWRADTTIADIRKPFLQDFINNEDVVFEEVFESNGKIYKEVDTQLSVSDTIISGIAGKILKSKAVIKDHELDSIVNQYVSESYYLEELGYYGGKRIYDESTYQTELIEQMPLSKFEKLSNHNKRRVAYIDPENTISDDADFKICGHETRIADYYNSTPDGRYLHSKQAMLDTIYSNLDKAKLFDQSGRLVFRFVVNCEGKAGRFVVDGYDLNYQPIEFRQETIDHLYGILQKLEDWRSVTTRNEARDAYFYITFNIDNGEIIDILP</sequence>
<name>A0A239EZG0_EKHLU</name>
<dbReference type="EMBL" id="FZPD01000001">
    <property type="protein sequence ID" value="SNS50130.1"/>
    <property type="molecule type" value="Genomic_DNA"/>
</dbReference>
<dbReference type="AlphaFoldDB" id="A0A239EZG0"/>